<dbReference type="EMBL" id="JARKIE010000119">
    <property type="protein sequence ID" value="KAJ7681365.1"/>
    <property type="molecule type" value="Genomic_DNA"/>
</dbReference>
<dbReference type="Proteomes" id="UP001221757">
    <property type="component" value="Unassembled WGS sequence"/>
</dbReference>
<reference evidence="1" key="1">
    <citation type="submission" date="2023-03" db="EMBL/GenBank/DDBJ databases">
        <title>Massive genome expansion in bonnet fungi (Mycena s.s.) driven by repeated elements and novel gene families across ecological guilds.</title>
        <authorList>
            <consortium name="Lawrence Berkeley National Laboratory"/>
            <person name="Harder C.B."/>
            <person name="Miyauchi S."/>
            <person name="Viragh M."/>
            <person name="Kuo A."/>
            <person name="Thoen E."/>
            <person name="Andreopoulos B."/>
            <person name="Lu D."/>
            <person name="Skrede I."/>
            <person name="Drula E."/>
            <person name="Henrissat B."/>
            <person name="Morin E."/>
            <person name="Kohler A."/>
            <person name="Barry K."/>
            <person name="LaButti K."/>
            <person name="Morin E."/>
            <person name="Salamov A."/>
            <person name="Lipzen A."/>
            <person name="Mereny Z."/>
            <person name="Hegedus B."/>
            <person name="Baldrian P."/>
            <person name="Stursova M."/>
            <person name="Weitz H."/>
            <person name="Taylor A."/>
            <person name="Grigoriev I.V."/>
            <person name="Nagy L.G."/>
            <person name="Martin F."/>
            <person name="Kauserud H."/>
        </authorList>
    </citation>
    <scope>NUCLEOTIDE SEQUENCE</scope>
    <source>
        <strain evidence="1">CBHHK067</strain>
    </source>
</reference>
<proteinExistence type="predicted"/>
<protein>
    <submittedName>
        <fullName evidence="1">Uncharacterized protein</fullName>
    </submittedName>
</protein>
<evidence type="ECO:0000313" key="2">
    <source>
        <dbReference type="Proteomes" id="UP001221757"/>
    </source>
</evidence>
<keyword evidence="2" id="KW-1185">Reference proteome</keyword>
<sequence>MSLADVNTFVRAHTSALRRTDLSDADWLVIDQKGLETFTCLVCEQYYDPGEDEDGGEGMTDEFRACRIPYEVAWLMIKNLHVGKVEFEDWVDEDAGMQDDGSWRWKSFPPYSQEGDAPSVEDIKRVKALQELRDGGHVD</sequence>
<dbReference type="AlphaFoldDB" id="A0AAD7G9U2"/>
<organism evidence="1 2">
    <name type="scientific">Mycena rosella</name>
    <name type="common">Pink bonnet</name>
    <name type="synonym">Agaricus rosellus</name>
    <dbReference type="NCBI Taxonomy" id="1033263"/>
    <lineage>
        <taxon>Eukaryota</taxon>
        <taxon>Fungi</taxon>
        <taxon>Dikarya</taxon>
        <taxon>Basidiomycota</taxon>
        <taxon>Agaricomycotina</taxon>
        <taxon>Agaricomycetes</taxon>
        <taxon>Agaricomycetidae</taxon>
        <taxon>Agaricales</taxon>
        <taxon>Marasmiineae</taxon>
        <taxon>Mycenaceae</taxon>
        <taxon>Mycena</taxon>
    </lineage>
</organism>
<accession>A0AAD7G9U2</accession>
<comment type="caution">
    <text evidence="1">The sequence shown here is derived from an EMBL/GenBank/DDBJ whole genome shotgun (WGS) entry which is preliminary data.</text>
</comment>
<name>A0AAD7G9U2_MYCRO</name>
<gene>
    <name evidence="1" type="ORF">B0H17DRAFT_65454</name>
</gene>
<evidence type="ECO:0000313" key="1">
    <source>
        <dbReference type="EMBL" id="KAJ7681365.1"/>
    </source>
</evidence>